<dbReference type="Proteomes" id="UP001157502">
    <property type="component" value="Chromosome 6"/>
</dbReference>
<dbReference type="EMBL" id="CM055733">
    <property type="protein sequence ID" value="KAJ8010213.1"/>
    <property type="molecule type" value="Genomic_DNA"/>
</dbReference>
<evidence type="ECO:0000313" key="1">
    <source>
        <dbReference type="EMBL" id="KAJ8010213.1"/>
    </source>
</evidence>
<proteinExistence type="predicted"/>
<accession>A0ACC2H2G0</accession>
<evidence type="ECO:0000313" key="2">
    <source>
        <dbReference type="Proteomes" id="UP001157502"/>
    </source>
</evidence>
<comment type="caution">
    <text evidence="1">The sequence shown here is derived from an EMBL/GenBank/DDBJ whole genome shotgun (WGS) entry which is preliminary data.</text>
</comment>
<sequence>MAEGFCRPDPLVFDGNLAENWRIFEQEYDIFIAAAHSDKPAKTQAYILLNLAGAEAIKRERSFVYAAEVRAPGEEGAVVVPAESREDPECLNENFGRYATLNITKLWRDISFIHAIKSKVKILNPTSVT</sequence>
<protein>
    <submittedName>
        <fullName evidence="1">Uncharacterized protein</fullName>
    </submittedName>
</protein>
<gene>
    <name evidence="1" type="ORF">DPEC_G00072670</name>
</gene>
<keyword evidence="2" id="KW-1185">Reference proteome</keyword>
<reference evidence="1" key="1">
    <citation type="submission" date="2021-05" db="EMBL/GenBank/DDBJ databases">
        <authorList>
            <person name="Pan Q."/>
            <person name="Jouanno E."/>
            <person name="Zahm M."/>
            <person name="Klopp C."/>
            <person name="Cabau C."/>
            <person name="Louis A."/>
            <person name="Berthelot C."/>
            <person name="Parey E."/>
            <person name="Roest Crollius H."/>
            <person name="Montfort J."/>
            <person name="Robinson-Rechavi M."/>
            <person name="Bouchez O."/>
            <person name="Lampietro C."/>
            <person name="Lopez Roques C."/>
            <person name="Donnadieu C."/>
            <person name="Postlethwait J."/>
            <person name="Bobe J."/>
            <person name="Dillon D."/>
            <person name="Chandos A."/>
            <person name="von Hippel F."/>
            <person name="Guiguen Y."/>
        </authorList>
    </citation>
    <scope>NUCLEOTIDE SEQUENCE</scope>
    <source>
        <strain evidence="1">YG-Jan2019</strain>
    </source>
</reference>
<organism evidence="1 2">
    <name type="scientific">Dallia pectoralis</name>
    <name type="common">Alaska blackfish</name>
    <dbReference type="NCBI Taxonomy" id="75939"/>
    <lineage>
        <taxon>Eukaryota</taxon>
        <taxon>Metazoa</taxon>
        <taxon>Chordata</taxon>
        <taxon>Craniata</taxon>
        <taxon>Vertebrata</taxon>
        <taxon>Euteleostomi</taxon>
        <taxon>Actinopterygii</taxon>
        <taxon>Neopterygii</taxon>
        <taxon>Teleostei</taxon>
        <taxon>Protacanthopterygii</taxon>
        <taxon>Esociformes</taxon>
        <taxon>Umbridae</taxon>
        <taxon>Dallia</taxon>
    </lineage>
</organism>
<name>A0ACC2H2G0_DALPE</name>